<name>A0A1V1PH17_9BACT</name>
<sequence length="218" mass="24215">MADNRTGIVMTTQKTLVSAIQTGINSALNKIYTCLPAKVITFDPQTSMAEVQPLFLKKIGDEIINLPPMKEVPVRFYQTKNFSISIKLEPGDEVSLFVCQSSIDNFLFDSNLSFDVRKFDINDSFAVPVLYSQSRVFEGITNKGIELRTNKSSIVLDSDGKIEINSNKASIVFDSEGNIKIESEGTIDLNCLKLMVNNKPYLTHTHTDAESRPTSPPV</sequence>
<dbReference type="Gene3D" id="2.40.50.230">
    <property type="entry name" value="Gp5 N-terminal domain"/>
    <property type="match status" value="1"/>
</dbReference>
<dbReference type="Pfam" id="PF18352">
    <property type="entry name" value="Gp138_N"/>
    <property type="match status" value="1"/>
</dbReference>
<organism evidence="2 3">
    <name type="scientific">Candidatus Magnetoglobus multicellularis str. Araruama</name>
    <dbReference type="NCBI Taxonomy" id="890399"/>
    <lineage>
        <taxon>Bacteria</taxon>
        <taxon>Pseudomonadati</taxon>
        <taxon>Thermodesulfobacteriota</taxon>
        <taxon>Desulfobacteria</taxon>
        <taxon>Desulfobacterales</taxon>
        <taxon>Desulfobacteraceae</taxon>
        <taxon>Candidatus Magnetoglobus</taxon>
    </lineage>
</organism>
<dbReference type="EMBL" id="ATBP01000028">
    <property type="protein sequence ID" value="ETR73975.1"/>
    <property type="molecule type" value="Genomic_DNA"/>
</dbReference>
<proteinExistence type="predicted"/>
<evidence type="ECO:0000313" key="3">
    <source>
        <dbReference type="Proteomes" id="UP000189670"/>
    </source>
</evidence>
<protein>
    <recommendedName>
        <fullName evidence="1">Phage protein Gp138 N-terminal domain-containing protein</fullName>
    </recommendedName>
</protein>
<dbReference type="Proteomes" id="UP000189670">
    <property type="component" value="Unassembled WGS sequence"/>
</dbReference>
<dbReference type="AlphaFoldDB" id="A0A1V1PH17"/>
<feature type="domain" description="Phage protein Gp138 N-terminal" evidence="1">
    <location>
        <begin position="35"/>
        <end position="128"/>
    </location>
</feature>
<accession>A0A1V1PH17</accession>
<evidence type="ECO:0000313" key="2">
    <source>
        <dbReference type="EMBL" id="ETR73975.1"/>
    </source>
</evidence>
<dbReference type="InterPro" id="IPR041599">
    <property type="entry name" value="Gp138_N"/>
</dbReference>
<reference evidence="3" key="1">
    <citation type="submission" date="2012-11" db="EMBL/GenBank/DDBJ databases">
        <authorList>
            <person name="Lucero-Rivera Y.E."/>
            <person name="Tovar-Ramirez D."/>
        </authorList>
    </citation>
    <scope>NUCLEOTIDE SEQUENCE [LARGE SCALE GENOMIC DNA]</scope>
    <source>
        <strain evidence="3">Araruama</strain>
    </source>
</reference>
<evidence type="ECO:0000259" key="1">
    <source>
        <dbReference type="Pfam" id="PF18352"/>
    </source>
</evidence>
<comment type="caution">
    <text evidence="2">The sequence shown here is derived from an EMBL/GenBank/DDBJ whole genome shotgun (WGS) entry which is preliminary data.</text>
</comment>
<dbReference type="InterPro" id="IPR037026">
    <property type="entry name" value="Vgr_OB-fold_dom_sf"/>
</dbReference>
<gene>
    <name evidence="2" type="ORF">OMM_00553</name>
</gene>